<dbReference type="WBParaSite" id="nRc.2.0.1.t42988-RA">
    <property type="protein sequence ID" value="nRc.2.0.1.t42988-RA"/>
    <property type="gene ID" value="nRc.2.0.1.g42988"/>
</dbReference>
<proteinExistence type="predicted"/>
<dbReference type="Proteomes" id="UP000887565">
    <property type="component" value="Unplaced"/>
</dbReference>
<evidence type="ECO:0000313" key="1">
    <source>
        <dbReference type="Proteomes" id="UP000887565"/>
    </source>
</evidence>
<reference evidence="2" key="1">
    <citation type="submission" date="2022-11" db="UniProtKB">
        <authorList>
            <consortium name="WormBaseParasite"/>
        </authorList>
    </citation>
    <scope>IDENTIFICATION</scope>
</reference>
<dbReference type="AlphaFoldDB" id="A0A915KWZ8"/>
<name>A0A915KWZ8_ROMCU</name>
<sequence length="66" mass="7074">MLCLSNHGGVYYSQCFFVYGLLCQLAQSTEHPLRGPTSWGEGKPSKAGAKVKLAPSCDTILQNIGT</sequence>
<protein>
    <submittedName>
        <fullName evidence="2">Uncharacterized protein</fullName>
    </submittedName>
</protein>
<organism evidence="1 2">
    <name type="scientific">Romanomermis culicivorax</name>
    <name type="common">Nematode worm</name>
    <dbReference type="NCBI Taxonomy" id="13658"/>
    <lineage>
        <taxon>Eukaryota</taxon>
        <taxon>Metazoa</taxon>
        <taxon>Ecdysozoa</taxon>
        <taxon>Nematoda</taxon>
        <taxon>Enoplea</taxon>
        <taxon>Dorylaimia</taxon>
        <taxon>Mermithida</taxon>
        <taxon>Mermithoidea</taxon>
        <taxon>Mermithidae</taxon>
        <taxon>Romanomermis</taxon>
    </lineage>
</organism>
<accession>A0A915KWZ8</accession>
<keyword evidence="1" id="KW-1185">Reference proteome</keyword>
<evidence type="ECO:0000313" key="2">
    <source>
        <dbReference type="WBParaSite" id="nRc.2.0.1.t42988-RA"/>
    </source>
</evidence>